<dbReference type="GeneID" id="20529690"/>
<name>A0A058Z303_FONAL</name>
<evidence type="ECO:0000256" key="1">
    <source>
        <dbReference type="SAM" id="MobiDB-lite"/>
    </source>
</evidence>
<protein>
    <submittedName>
        <fullName evidence="2">Uncharacterized protein</fullName>
    </submittedName>
</protein>
<dbReference type="EMBL" id="KB932208">
    <property type="protein sequence ID" value="KCV68674.1"/>
    <property type="molecule type" value="Genomic_DNA"/>
</dbReference>
<feature type="compositionally biased region" description="Low complexity" evidence="1">
    <location>
        <begin position="146"/>
        <end position="178"/>
    </location>
</feature>
<gene>
    <name evidence="2" type="ORF">H696_04965</name>
</gene>
<evidence type="ECO:0000313" key="2">
    <source>
        <dbReference type="EMBL" id="KCV68674.1"/>
    </source>
</evidence>
<feature type="compositionally biased region" description="Low complexity" evidence="1">
    <location>
        <begin position="266"/>
        <end position="281"/>
    </location>
</feature>
<dbReference type="Proteomes" id="UP000030693">
    <property type="component" value="Unassembled WGS sequence"/>
</dbReference>
<reference evidence="2" key="1">
    <citation type="submission" date="2013-04" db="EMBL/GenBank/DDBJ databases">
        <title>The Genome Sequence of Fonticula alba ATCC 38817.</title>
        <authorList>
            <consortium name="The Broad Institute Genomics Platform"/>
            <person name="Russ C."/>
            <person name="Cuomo C."/>
            <person name="Burger G."/>
            <person name="Gray M.W."/>
            <person name="Holland P.W.H."/>
            <person name="King N."/>
            <person name="Lang F.B.F."/>
            <person name="Roger A.J."/>
            <person name="Ruiz-Trillo I."/>
            <person name="Brown M."/>
            <person name="Walker B."/>
            <person name="Young S."/>
            <person name="Zeng Q."/>
            <person name="Gargeya S."/>
            <person name="Fitzgerald M."/>
            <person name="Haas B."/>
            <person name="Abouelleil A."/>
            <person name="Allen A.W."/>
            <person name="Alvarado L."/>
            <person name="Arachchi H.M."/>
            <person name="Berlin A.M."/>
            <person name="Chapman S.B."/>
            <person name="Gainer-Dewar J."/>
            <person name="Goldberg J."/>
            <person name="Griggs A."/>
            <person name="Gujja S."/>
            <person name="Hansen M."/>
            <person name="Howarth C."/>
            <person name="Imamovic A."/>
            <person name="Ireland A."/>
            <person name="Larimer J."/>
            <person name="McCowan C."/>
            <person name="Murphy C."/>
            <person name="Pearson M."/>
            <person name="Poon T.W."/>
            <person name="Priest M."/>
            <person name="Roberts A."/>
            <person name="Saif S."/>
            <person name="Shea T."/>
            <person name="Sisk P."/>
            <person name="Sykes S."/>
            <person name="Wortman J."/>
            <person name="Nusbaum C."/>
            <person name="Birren B."/>
        </authorList>
    </citation>
    <scope>NUCLEOTIDE SEQUENCE [LARGE SCALE GENOMIC DNA]</scope>
    <source>
        <strain evidence="2">ATCC 38817</strain>
    </source>
</reference>
<evidence type="ECO:0000313" key="3">
    <source>
        <dbReference type="Proteomes" id="UP000030693"/>
    </source>
</evidence>
<dbReference type="RefSeq" id="XP_009497106.1">
    <property type="nucleotide sequence ID" value="XM_009498831.1"/>
</dbReference>
<sequence>MSLPKGSSVEPDRLFTGQHLAQDNQILRHGNQRLRWLNRTLAGKVRAKRAVESRASAAPSNAPHPGRAALLSLLDAGRPYQPAGGDQSDSEAEEHLHSFFLPPDALAALPGGVVTELAAAADLPVPSDEEALYEQVTYLQASMPTSSRPASVAPAPRPGSRARQAANAAGTAGAAGQQPVTMGDSYFDDRAIIRGGLLDKLLLFRRALTMGGHRPPLERGLDALMKHPSAALALGGSPRRAPDGPATTPVPKPTGATPSPSTPRLPASSSSGASSSAALAPDPSPATMPKAGEGTPAN</sequence>
<accession>A0A058Z303</accession>
<dbReference type="AlphaFoldDB" id="A0A058Z303"/>
<feature type="region of interest" description="Disordered" evidence="1">
    <location>
        <begin position="233"/>
        <end position="298"/>
    </location>
</feature>
<organism evidence="2">
    <name type="scientific">Fonticula alba</name>
    <name type="common">Slime mold</name>
    <dbReference type="NCBI Taxonomy" id="691883"/>
    <lineage>
        <taxon>Eukaryota</taxon>
        <taxon>Rotosphaerida</taxon>
        <taxon>Fonticulaceae</taxon>
        <taxon>Fonticula</taxon>
    </lineage>
</organism>
<feature type="region of interest" description="Disordered" evidence="1">
    <location>
        <begin position="144"/>
        <end position="180"/>
    </location>
</feature>
<proteinExistence type="predicted"/>
<keyword evidence="3" id="KW-1185">Reference proteome</keyword>